<sequence length="135" mass="15235">MEQSKGKGKMSKDKIIVDFVRVEHILIAKIINTPDELRGGGEIIRSADYAIYSRNFPEIFECALYLHGSEAKRDNKVVLFEYSSAACAKRAMDNFISLIEDYNSVFEIAARPTKSALDIEYYKGAENDSAQKSKK</sequence>
<organism evidence="1">
    <name type="scientific">Myoviridae sp. ctxbQ4</name>
    <dbReference type="NCBI Taxonomy" id="2827292"/>
    <lineage>
        <taxon>Viruses</taxon>
        <taxon>Duplodnaviria</taxon>
        <taxon>Heunggongvirae</taxon>
        <taxon>Uroviricota</taxon>
        <taxon>Caudoviricetes</taxon>
    </lineage>
</organism>
<evidence type="ECO:0000313" key="1">
    <source>
        <dbReference type="EMBL" id="DAE26393.1"/>
    </source>
</evidence>
<reference evidence="1" key="1">
    <citation type="journal article" date="2021" name="Proc. Natl. Acad. Sci. U.S.A.">
        <title>A Catalog of Tens of Thousands of Viruses from Human Metagenomes Reveals Hidden Associations with Chronic Diseases.</title>
        <authorList>
            <person name="Tisza M.J."/>
            <person name="Buck C.B."/>
        </authorList>
    </citation>
    <scope>NUCLEOTIDE SEQUENCE</scope>
    <source>
        <strain evidence="1">CtxbQ4</strain>
    </source>
</reference>
<name>A0A8S5R5N7_9CAUD</name>
<dbReference type="EMBL" id="BK015817">
    <property type="protein sequence ID" value="DAE26393.1"/>
    <property type="molecule type" value="Genomic_DNA"/>
</dbReference>
<accession>A0A8S5R5N7</accession>
<proteinExistence type="predicted"/>
<protein>
    <submittedName>
        <fullName evidence="1">Uncharacterized protein</fullName>
    </submittedName>
</protein>